<protein>
    <submittedName>
        <fullName evidence="3">Phosphopantothenate--cysteine ligase</fullName>
    </submittedName>
</protein>
<dbReference type="PANTHER" id="PTHR12290">
    <property type="entry name" value="CORNICHON-RELATED"/>
    <property type="match status" value="1"/>
</dbReference>
<dbReference type="GO" id="GO:0016874">
    <property type="term" value="F:ligase activity"/>
    <property type="evidence" value="ECO:0007669"/>
    <property type="project" value="UniProtKB-KW"/>
</dbReference>
<keyword evidence="3" id="KW-0436">Ligase</keyword>
<name>A0A6G1SI06_9ACAR</name>
<dbReference type="Pfam" id="PF04127">
    <property type="entry name" value="DFP"/>
    <property type="match status" value="2"/>
</dbReference>
<accession>A0A6G1SI06</accession>
<dbReference type="Gene3D" id="3.40.50.10300">
    <property type="entry name" value="CoaB-like"/>
    <property type="match status" value="1"/>
</dbReference>
<organism evidence="3">
    <name type="scientific">Aceria tosichella</name>
    <name type="common">wheat curl mite</name>
    <dbReference type="NCBI Taxonomy" id="561515"/>
    <lineage>
        <taxon>Eukaryota</taxon>
        <taxon>Metazoa</taxon>
        <taxon>Ecdysozoa</taxon>
        <taxon>Arthropoda</taxon>
        <taxon>Chelicerata</taxon>
        <taxon>Arachnida</taxon>
        <taxon>Acari</taxon>
        <taxon>Acariformes</taxon>
        <taxon>Trombidiformes</taxon>
        <taxon>Prostigmata</taxon>
        <taxon>Eupodina</taxon>
        <taxon>Eriophyoidea</taxon>
        <taxon>Eriophyidae</taxon>
        <taxon>Eriophyinae</taxon>
        <taxon>Aceriini</taxon>
        <taxon>Aceria</taxon>
    </lineage>
</organism>
<comment type="similarity">
    <text evidence="1">Belongs to the PPC synthetase family.</text>
</comment>
<proteinExistence type="inferred from homology"/>
<gene>
    <name evidence="3" type="primary">PPCS</name>
    <name evidence="3" type="ORF">g.1787</name>
</gene>
<feature type="domain" description="DNA/pantothenate metabolism flavoprotein C-terminal" evidence="2">
    <location>
        <begin position="179"/>
        <end position="292"/>
    </location>
</feature>
<dbReference type="InterPro" id="IPR035929">
    <property type="entry name" value="CoaB-like_sf"/>
</dbReference>
<evidence type="ECO:0000313" key="3">
    <source>
        <dbReference type="EMBL" id="MDE49851.1"/>
    </source>
</evidence>
<dbReference type="EMBL" id="GGYP01005080">
    <property type="protein sequence ID" value="MDE49851.1"/>
    <property type="molecule type" value="Transcribed_RNA"/>
</dbReference>
<dbReference type="InterPro" id="IPR007085">
    <property type="entry name" value="DNA/pantothenate-metab_flavo_C"/>
</dbReference>
<sequence>MSDQSSPMDGETNAEQFLRSLAKPSDLDQVKKKVLDFCQRHVDHGLENSKFVLITSGGTSVPLERNTVRFIDNFSRGTRGASSAEKFLQRGYAVIFLHRTQTLEPFFRHFQQRLVFDTLAECIISEEDDDKLALEPLHNLLDDMSGLLKSYKESKDRLLSIGFVELADYIHYLHQITVVVHQLAPKSILYLAAAVSDFYVPPSNLSTHKINSDGPLKLTLQLVPKFLHPLVKYWAPDAYVVSFKLETDPTQLITKSRKALDCYGHKLVIANELATRTERVLLVDKNQEKEINLRSQNPPIKEIEDAIVDELVMRHNAFLQSNRDVSD</sequence>
<dbReference type="AlphaFoldDB" id="A0A6G1SI06"/>
<evidence type="ECO:0000259" key="2">
    <source>
        <dbReference type="Pfam" id="PF04127"/>
    </source>
</evidence>
<feature type="domain" description="DNA/pantothenate metabolism flavoprotein C-terminal" evidence="2">
    <location>
        <begin position="50"/>
        <end position="103"/>
    </location>
</feature>
<dbReference type="SUPFAM" id="SSF102645">
    <property type="entry name" value="CoaB-like"/>
    <property type="match status" value="1"/>
</dbReference>
<evidence type="ECO:0000256" key="1">
    <source>
        <dbReference type="ARBA" id="ARBA00005703"/>
    </source>
</evidence>
<dbReference type="GO" id="GO:0015937">
    <property type="term" value="P:coenzyme A biosynthetic process"/>
    <property type="evidence" value="ECO:0007669"/>
    <property type="project" value="UniProtKB-ARBA"/>
</dbReference>
<reference evidence="3" key="1">
    <citation type="submission" date="2018-10" db="EMBL/GenBank/DDBJ databases">
        <title>Transcriptome assembly of Aceria tosichella (Wheat curl mite) Type 2.</title>
        <authorList>
            <person name="Scully E.D."/>
            <person name="Geib S.M."/>
            <person name="Palmer N.A."/>
            <person name="Gupta A.K."/>
            <person name="Sarath G."/>
            <person name="Tatineni S."/>
        </authorList>
    </citation>
    <scope>NUCLEOTIDE SEQUENCE</scope>
    <source>
        <strain evidence="3">LincolnNE</strain>
    </source>
</reference>